<proteinExistence type="predicted"/>
<dbReference type="RefSeq" id="WP_378289866.1">
    <property type="nucleotide sequence ID" value="NZ_JBHULE010000004.1"/>
</dbReference>
<evidence type="ECO:0000313" key="2">
    <source>
        <dbReference type="Proteomes" id="UP001597319"/>
    </source>
</evidence>
<protein>
    <recommendedName>
        <fullName evidence="3">Lipoprotein</fullName>
    </recommendedName>
</protein>
<dbReference type="EMBL" id="JBHULE010000004">
    <property type="protein sequence ID" value="MFD2561816.1"/>
    <property type="molecule type" value="Genomic_DNA"/>
</dbReference>
<reference evidence="2" key="1">
    <citation type="journal article" date="2019" name="Int. J. Syst. Evol. Microbiol.">
        <title>The Global Catalogue of Microorganisms (GCM) 10K type strain sequencing project: providing services to taxonomists for standard genome sequencing and annotation.</title>
        <authorList>
            <consortium name="The Broad Institute Genomics Platform"/>
            <consortium name="The Broad Institute Genome Sequencing Center for Infectious Disease"/>
            <person name="Wu L."/>
            <person name="Ma J."/>
        </authorList>
    </citation>
    <scope>NUCLEOTIDE SEQUENCE [LARGE SCALE GENOMIC DNA]</scope>
    <source>
        <strain evidence="2">KCTC 52274</strain>
    </source>
</reference>
<dbReference type="Proteomes" id="UP001597319">
    <property type="component" value="Unassembled WGS sequence"/>
</dbReference>
<organism evidence="1 2">
    <name type="scientific">Aquimarina rubra</name>
    <dbReference type="NCBI Taxonomy" id="1920033"/>
    <lineage>
        <taxon>Bacteria</taxon>
        <taxon>Pseudomonadati</taxon>
        <taxon>Bacteroidota</taxon>
        <taxon>Flavobacteriia</taxon>
        <taxon>Flavobacteriales</taxon>
        <taxon>Flavobacteriaceae</taxon>
        <taxon>Aquimarina</taxon>
    </lineage>
</organism>
<gene>
    <name evidence="1" type="ORF">ACFSR1_03975</name>
</gene>
<name>A0ABW5LDE0_9FLAO</name>
<sequence>MKIQNNFLKNLGKAVLVGSVIFITSCGSDDAQDAIDSVACENQTLASRLAVETAVTSYEATPNPTTCVVLREAIESYRGFDCIPENAFSTEYDALPTDCADAGSGN</sequence>
<evidence type="ECO:0000313" key="1">
    <source>
        <dbReference type="EMBL" id="MFD2561816.1"/>
    </source>
</evidence>
<keyword evidence="2" id="KW-1185">Reference proteome</keyword>
<accession>A0ABW5LDE0</accession>
<evidence type="ECO:0008006" key="3">
    <source>
        <dbReference type="Google" id="ProtNLM"/>
    </source>
</evidence>
<comment type="caution">
    <text evidence="1">The sequence shown here is derived from an EMBL/GenBank/DDBJ whole genome shotgun (WGS) entry which is preliminary data.</text>
</comment>
<dbReference type="PROSITE" id="PS51257">
    <property type="entry name" value="PROKAR_LIPOPROTEIN"/>
    <property type="match status" value="1"/>
</dbReference>